<evidence type="ECO:0000313" key="1">
    <source>
        <dbReference type="EMBL" id="MBL7260984.1"/>
    </source>
</evidence>
<gene>
    <name evidence="1" type="ORF">JKJ07_42550</name>
</gene>
<dbReference type="Proteomes" id="UP000598996">
    <property type="component" value="Unassembled WGS sequence"/>
</dbReference>
<dbReference type="RefSeq" id="WP_202997695.1">
    <property type="nucleotide sequence ID" value="NZ_JAENHO010000016.1"/>
</dbReference>
<dbReference type="EMBL" id="JAENHO010000016">
    <property type="protein sequence ID" value="MBL7260984.1"/>
    <property type="molecule type" value="Genomic_DNA"/>
</dbReference>
<sequence>MDRLDQVLDSATPLLRRAEDVLELAGAPPGHPVWGHLRRVRLMPADAARAVAELRPAALAEAEPELRAGARLCAGTAAALPPPDEWEGEAADAYDDQRRRVAAHLSGGHDSLEERFEATADLAAALHDWMTRARDNLAAVLADALTSAEALTLTGPASLPPTSAESVAAADLTAHVLRAIADDYAEAEELLEGSRQLADPIPL</sequence>
<keyword evidence="2" id="KW-1185">Reference proteome</keyword>
<reference evidence="1 2" key="1">
    <citation type="submission" date="2021-01" db="EMBL/GenBank/DDBJ databases">
        <title>Actinoplanes sp. nov. LDG1-01 isolated from lichen.</title>
        <authorList>
            <person name="Saeng-In P."/>
            <person name="Phongsopitanun W."/>
            <person name="Kanchanasin P."/>
            <person name="Yuki M."/>
            <person name="Kudo T."/>
            <person name="Ohkuma M."/>
            <person name="Tanasupawat S."/>
        </authorList>
    </citation>
    <scope>NUCLEOTIDE SEQUENCE [LARGE SCALE GENOMIC DNA]</scope>
    <source>
        <strain evidence="1 2">LDG1-01</strain>
    </source>
</reference>
<comment type="caution">
    <text evidence="1">The sequence shown here is derived from an EMBL/GenBank/DDBJ whole genome shotgun (WGS) entry which is preliminary data.</text>
</comment>
<proteinExistence type="predicted"/>
<evidence type="ECO:0000313" key="2">
    <source>
        <dbReference type="Proteomes" id="UP000598996"/>
    </source>
</evidence>
<accession>A0ABS1W2N7</accession>
<organism evidence="1 2">
    <name type="scientific">Paractinoplanes lichenicola</name>
    <dbReference type="NCBI Taxonomy" id="2802976"/>
    <lineage>
        <taxon>Bacteria</taxon>
        <taxon>Bacillati</taxon>
        <taxon>Actinomycetota</taxon>
        <taxon>Actinomycetes</taxon>
        <taxon>Micromonosporales</taxon>
        <taxon>Micromonosporaceae</taxon>
        <taxon>Paractinoplanes</taxon>
    </lineage>
</organism>
<protein>
    <submittedName>
        <fullName evidence="1">Uncharacterized protein</fullName>
    </submittedName>
</protein>
<name>A0ABS1W2N7_9ACTN</name>